<name>A0A418IL32_STAXY</name>
<sequence>MNIDMNNPVCTIQATLKYSLSQSIVGDLILLSDRIYFKTSDGAKLPNFKDELLFSDIKNIKMGLTLIGYRIVIMDLDGEPWVFNSINRKKGKQFIELYNKIH</sequence>
<evidence type="ECO:0000313" key="2">
    <source>
        <dbReference type="Proteomes" id="UP000285567"/>
    </source>
</evidence>
<evidence type="ECO:0000313" key="1">
    <source>
        <dbReference type="EMBL" id="RIN08469.1"/>
    </source>
</evidence>
<dbReference type="RefSeq" id="WP_017723176.1">
    <property type="nucleotide sequence ID" value="NZ_CP188055.1"/>
</dbReference>
<dbReference type="OrthoDB" id="2406917at2"/>
<comment type="caution">
    <text evidence="1">The sequence shown here is derived from an EMBL/GenBank/DDBJ whole genome shotgun (WGS) entry which is preliminary data.</text>
</comment>
<accession>A0A418IL32</accession>
<reference evidence="1 2" key="1">
    <citation type="journal article" date="2016" name="Front. Microbiol.">
        <title>Comprehensive Phylogenetic Analysis of Bovine Non-aureus Staphylococci Species Based on Whole-Genome Sequencing.</title>
        <authorList>
            <person name="Naushad S."/>
            <person name="Barkema H.W."/>
            <person name="Luby C."/>
            <person name="Condas L.A."/>
            <person name="Nobrega D.B."/>
            <person name="Carson D.A."/>
            <person name="De Buck J."/>
        </authorList>
    </citation>
    <scope>NUCLEOTIDE SEQUENCE [LARGE SCALE GENOMIC DNA]</scope>
    <source>
        <strain evidence="1 2">SNUC 102</strain>
    </source>
</reference>
<evidence type="ECO:0008006" key="3">
    <source>
        <dbReference type="Google" id="ProtNLM"/>
    </source>
</evidence>
<proteinExistence type="predicted"/>
<protein>
    <recommendedName>
        <fullName evidence="3">GRAM domain-containing protein</fullName>
    </recommendedName>
</protein>
<dbReference type="Proteomes" id="UP000285567">
    <property type="component" value="Unassembled WGS sequence"/>
</dbReference>
<keyword evidence="2" id="KW-1185">Reference proteome</keyword>
<organism evidence="1 2">
    <name type="scientific">Staphylococcus xylosus</name>
    <dbReference type="NCBI Taxonomy" id="1288"/>
    <lineage>
        <taxon>Bacteria</taxon>
        <taxon>Bacillati</taxon>
        <taxon>Bacillota</taxon>
        <taxon>Bacilli</taxon>
        <taxon>Bacillales</taxon>
        <taxon>Staphylococcaceae</taxon>
        <taxon>Staphylococcus</taxon>
    </lineage>
</organism>
<dbReference type="AlphaFoldDB" id="A0A418IL32"/>
<gene>
    <name evidence="1" type="ORF">BU097_11790</name>
</gene>
<dbReference type="EMBL" id="QXUL01000071">
    <property type="protein sequence ID" value="RIN08469.1"/>
    <property type="molecule type" value="Genomic_DNA"/>
</dbReference>